<feature type="compositionally biased region" description="Polar residues" evidence="1">
    <location>
        <begin position="245"/>
        <end position="258"/>
    </location>
</feature>
<feature type="compositionally biased region" description="Low complexity" evidence="1">
    <location>
        <begin position="225"/>
        <end position="236"/>
    </location>
</feature>
<dbReference type="OrthoDB" id="1029639at2759"/>
<dbReference type="SMART" id="SM00239">
    <property type="entry name" value="C2"/>
    <property type="match status" value="2"/>
</dbReference>
<feature type="non-terminal residue" evidence="3">
    <location>
        <position position="396"/>
    </location>
</feature>
<dbReference type="OMA" id="CSITIRF"/>
<dbReference type="GO" id="GO:0035091">
    <property type="term" value="F:phosphatidylinositol binding"/>
    <property type="evidence" value="ECO:0007669"/>
    <property type="project" value="TreeGrafter"/>
</dbReference>
<dbReference type="GO" id="GO:0008429">
    <property type="term" value="F:phosphatidylethanolamine binding"/>
    <property type="evidence" value="ECO:0007669"/>
    <property type="project" value="TreeGrafter"/>
</dbReference>
<feature type="region of interest" description="Disordered" evidence="1">
    <location>
        <begin position="190"/>
        <end position="264"/>
    </location>
</feature>
<dbReference type="Pfam" id="PF00168">
    <property type="entry name" value="C2"/>
    <property type="match status" value="2"/>
</dbReference>
<dbReference type="EMBL" id="JRES01000486">
    <property type="protein sequence ID" value="KNC30889.1"/>
    <property type="molecule type" value="Genomic_DNA"/>
</dbReference>
<feature type="non-terminal residue" evidence="3">
    <location>
        <position position="1"/>
    </location>
</feature>
<dbReference type="AlphaFoldDB" id="A0A0L0CHE5"/>
<dbReference type="CDD" id="cd04050">
    <property type="entry name" value="C2B_Synaptotagmin-like"/>
    <property type="match status" value="1"/>
</dbReference>
<dbReference type="InterPro" id="IPR000008">
    <property type="entry name" value="C2_dom"/>
</dbReference>
<dbReference type="GO" id="GO:0031210">
    <property type="term" value="F:phosphatidylcholine binding"/>
    <property type="evidence" value="ECO:0007669"/>
    <property type="project" value="TreeGrafter"/>
</dbReference>
<dbReference type="InterPro" id="IPR037749">
    <property type="entry name" value="Ext_Synaptotagmin_C2B"/>
</dbReference>
<dbReference type="GO" id="GO:0061817">
    <property type="term" value="P:endoplasmic reticulum-plasma membrane tethering"/>
    <property type="evidence" value="ECO:0007669"/>
    <property type="project" value="InterPro"/>
</dbReference>
<dbReference type="InterPro" id="IPR051634">
    <property type="entry name" value="Extended_Synaptotagmin"/>
</dbReference>
<accession>A0A0L0CHE5</accession>
<feature type="compositionally biased region" description="Polar residues" evidence="1">
    <location>
        <begin position="199"/>
        <end position="224"/>
    </location>
</feature>
<organism evidence="3 4">
    <name type="scientific">Lucilia cuprina</name>
    <name type="common">Green bottle fly</name>
    <name type="synonym">Australian sheep blowfly</name>
    <dbReference type="NCBI Taxonomy" id="7375"/>
    <lineage>
        <taxon>Eukaryota</taxon>
        <taxon>Metazoa</taxon>
        <taxon>Ecdysozoa</taxon>
        <taxon>Arthropoda</taxon>
        <taxon>Hexapoda</taxon>
        <taxon>Insecta</taxon>
        <taxon>Pterygota</taxon>
        <taxon>Neoptera</taxon>
        <taxon>Endopterygota</taxon>
        <taxon>Diptera</taxon>
        <taxon>Brachycera</taxon>
        <taxon>Muscomorpha</taxon>
        <taxon>Oestroidea</taxon>
        <taxon>Calliphoridae</taxon>
        <taxon>Luciliinae</taxon>
        <taxon>Lucilia</taxon>
    </lineage>
</organism>
<feature type="domain" description="C2" evidence="2">
    <location>
        <begin position="41"/>
        <end position="162"/>
    </location>
</feature>
<keyword evidence="4" id="KW-1185">Reference proteome</keyword>
<sequence>RASIEIINAVKRGVVDTWLTLEDAKHGLLHVRLQWYKLTADPSDLQAALLETQLLRVSSMSTALLTVFIDSCKNLKQARVHSKPDPYLVASVGKQKQQTAMIMRDDSPVWEQGFTFLVGNPDNDTLQIRIYDQKTGSEIGQYGYVIASLMNKERMELVSQPFQLQKSGPESKLIMSLSLRILKKAEIIEDPDNPEPSLPQLSRTTSVMSKTPSIQEKTSPKDLQSQSSRISSTESPLTEEEESNLKVSTSANLQSITPPRSPKPFTAALIGGDSVLTHRVPDLTTSPGEFGLGRMQMTLHYMVQRQKLFVTIHKIMNIPLRDPSNIPDPYVKLYLLPGRSKESKRKTIVVKDNCNPVYDATFEYLISTAEMMQSELEVTVCTQKGFLSGGSPIIGM</sequence>
<dbReference type="Gene3D" id="2.60.40.150">
    <property type="entry name" value="C2 domain"/>
    <property type="match status" value="2"/>
</dbReference>
<dbReference type="Proteomes" id="UP000037069">
    <property type="component" value="Unassembled WGS sequence"/>
</dbReference>
<dbReference type="CDD" id="cd04030">
    <property type="entry name" value="C2C_KIAA1228"/>
    <property type="match status" value="1"/>
</dbReference>
<feature type="domain" description="C2" evidence="2">
    <location>
        <begin position="291"/>
        <end position="396"/>
    </location>
</feature>
<dbReference type="FunFam" id="2.60.40.150:FF:000158">
    <property type="entry name" value="extended synaptotagmin-2 isoform X4"/>
    <property type="match status" value="1"/>
</dbReference>
<gene>
    <name evidence="3" type="ORF">FF38_06213</name>
</gene>
<dbReference type="InterPro" id="IPR037752">
    <property type="entry name" value="C2C_KIAA1228"/>
</dbReference>
<dbReference type="SUPFAM" id="SSF49562">
    <property type="entry name" value="C2 domain (Calcium/lipid-binding domain, CaLB)"/>
    <property type="match status" value="2"/>
</dbReference>
<dbReference type="GO" id="GO:0005789">
    <property type="term" value="C:endoplasmic reticulum membrane"/>
    <property type="evidence" value="ECO:0007669"/>
    <property type="project" value="TreeGrafter"/>
</dbReference>
<dbReference type="GO" id="GO:0006869">
    <property type="term" value="P:lipid transport"/>
    <property type="evidence" value="ECO:0007669"/>
    <property type="project" value="InterPro"/>
</dbReference>
<dbReference type="InterPro" id="IPR035892">
    <property type="entry name" value="C2_domain_sf"/>
</dbReference>
<evidence type="ECO:0000313" key="4">
    <source>
        <dbReference type="Proteomes" id="UP000037069"/>
    </source>
</evidence>
<dbReference type="PANTHER" id="PTHR45761">
    <property type="entry name" value="EXTENDED SYNAPTOTAGMIN-LIKE PROTEIN 2, ISOFORM C"/>
    <property type="match status" value="1"/>
</dbReference>
<proteinExistence type="predicted"/>
<dbReference type="STRING" id="7375.A0A0L0CHE5"/>
<evidence type="ECO:0000313" key="3">
    <source>
        <dbReference type="EMBL" id="KNC30889.1"/>
    </source>
</evidence>
<dbReference type="PANTHER" id="PTHR45761:SF1">
    <property type="entry name" value="EXTENDED SYNAPTOTAGMIN-LIKE PROTEIN 2, ISOFORM C"/>
    <property type="match status" value="1"/>
</dbReference>
<name>A0A0L0CHE5_LUCCU</name>
<protein>
    <recommendedName>
        <fullName evidence="2">C2 domain-containing protein</fullName>
    </recommendedName>
</protein>
<dbReference type="GO" id="GO:0005544">
    <property type="term" value="F:calcium-dependent phospholipid binding"/>
    <property type="evidence" value="ECO:0007669"/>
    <property type="project" value="TreeGrafter"/>
</dbReference>
<reference evidence="3 4" key="1">
    <citation type="journal article" date="2015" name="Nat. Commun.">
        <title>Lucilia cuprina genome unlocks parasitic fly biology to underpin future interventions.</title>
        <authorList>
            <person name="Anstead C.A."/>
            <person name="Korhonen P.K."/>
            <person name="Young N.D."/>
            <person name="Hall R.S."/>
            <person name="Jex A.R."/>
            <person name="Murali S.C."/>
            <person name="Hughes D.S."/>
            <person name="Lee S.F."/>
            <person name="Perry T."/>
            <person name="Stroehlein A.J."/>
            <person name="Ansell B.R."/>
            <person name="Breugelmans B."/>
            <person name="Hofmann A."/>
            <person name="Qu J."/>
            <person name="Dugan S."/>
            <person name="Lee S.L."/>
            <person name="Chao H."/>
            <person name="Dinh H."/>
            <person name="Han Y."/>
            <person name="Doddapaneni H.V."/>
            <person name="Worley K.C."/>
            <person name="Muzny D.M."/>
            <person name="Ioannidis P."/>
            <person name="Waterhouse R.M."/>
            <person name="Zdobnov E.M."/>
            <person name="James P.J."/>
            <person name="Bagnall N.H."/>
            <person name="Kotze A.C."/>
            <person name="Gibbs R.A."/>
            <person name="Richards S."/>
            <person name="Batterham P."/>
            <person name="Gasser R.B."/>
        </authorList>
    </citation>
    <scope>NUCLEOTIDE SEQUENCE [LARGE SCALE GENOMIC DNA]</scope>
    <source>
        <strain evidence="3 4">LS</strain>
        <tissue evidence="3">Full body</tissue>
    </source>
</reference>
<dbReference type="PROSITE" id="PS50004">
    <property type="entry name" value="C2"/>
    <property type="match status" value="2"/>
</dbReference>
<evidence type="ECO:0000256" key="1">
    <source>
        <dbReference type="SAM" id="MobiDB-lite"/>
    </source>
</evidence>
<evidence type="ECO:0000259" key="2">
    <source>
        <dbReference type="PROSITE" id="PS50004"/>
    </source>
</evidence>
<comment type="caution">
    <text evidence="3">The sequence shown here is derived from an EMBL/GenBank/DDBJ whole genome shotgun (WGS) entry which is preliminary data.</text>
</comment>
<dbReference type="FunFam" id="2.60.40.150:FF:000093">
    <property type="entry name" value="Extended synaptotagmin 3"/>
    <property type="match status" value="1"/>
</dbReference>
<dbReference type="GO" id="GO:0005509">
    <property type="term" value="F:calcium ion binding"/>
    <property type="evidence" value="ECO:0007669"/>
    <property type="project" value="TreeGrafter"/>
</dbReference>